<evidence type="ECO:0008006" key="4">
    <source>
        <dbReference type="Google" id="ProtNLM"/>
    </source>
</evidence>
<dbReference type="RefSeq" id="WP_073571289.1">
    <property type="nucleotide sequence ID" value="NZ_FRXN01000002.1"/>
</dbReference>
<organism evidence="2 3">
    <name type="scientific">Algoriphagus zhangzhouensis</name>
    <dbReference type="NCBI Taxonomy" id="1073327"/>
    <lineage>
        <taxon>Bacteria</taxon>
        <taxon>Pseudomonadati</taxon>
        <taxon>Bacteroidota</taxon>
        <taxon>Cytophagia</taxon>
        <taxon>Cytophagales</taxon>
        <taxon>Cyclobacteriaceae</taxon>
        <taxon>Algoriphagus</taxon>
    </lineage>
</organism>
<evidence type="ECO:0000313" key="2">
    <source>
        <dbReference type="EMBL" id="SHO61865.1"/>
    </source>
</evidence>
<dbReference type="STRING" id="1073327.SAMN04488108_1634"/>
<dbReference type="EMBL" id="FRXN01000002">
    <property type="protein sequence ID" value="SHO61865.1"/>
    <property type="molecule type" value="Genomic_DNA"/>
</dbReference>
<feature type="signal peptide" evidence="1">
    <location>
        <begin position="1"/>
        <end position="23"/>
    </location>
</feature>
<feature type="chain" id="PRO_5012342219" description="DUF1579 domain-containing protein" evidence="1">
    <location>
        <begin position="24"/>
        <end position="173"/>
    </location>
</feature>
<sequence length="173" mass="19709">MKTVFKIYLFAACMMGFLNLAHGQSYDLSPVAQEKMEALAFLVGDWKGSGWMITPDQQRHTFEQIEKVEMQLSGTHLMIEGKGISNGKVIHNALAVISPKEESGQFAFNSFLQSGTSGSFKAELKGEVLYWYPTEQVRYVIQINESGQWHEIGEYNMGTEWFQFFEMTLDKVD</sequence>
<gene>
    <name evidence="2" type="ORF">SAMN04488108_1634</name>
</gene>
<keyword evidence="1" id="KW-0732">Signal</keyword>
<protein>
    <recommendedName>
        <fullName evidence="4">DUF1579 domain-containing protein</fullName>
    </recommendedName>
</protein>
<keyword evidence="3" id="KW-1185">Reference proteome</keyword>
<dbReference type="AlphaFoldDB" id="A0A1M7ZAC2"/>
<accession>A0A1M7ZAC2</accession>
<reference evidence="3" key="1">
    <citation type="submission" date="2016-12" db="EMBL/GenBank/DDBJ databases">
        <authorList>
            <person name="Varghese N."/>
            <person name="Submissions S."/>
        </authorList>
    </citation>
    <scope>NUCLEOTIDE SEQUENCE [LARGE SCALE GENOMIC DNA]</scope>
    <source>
        <strain evidence="3">DSM 25035</strain>
    </source>
</reference>
<evidence type="ECO:0000256" key="1">
    <source>
        <dbReference type="SAM" id="SignalP"/>
    </source>
</evidence>
<name>A0A1M7ZAC2_9BACT</name>
<dbReference type="OrthoDB" id="1437459at2"/>
<evidence type="ECO:0000313" key="3">
    <source>
        <dbReference type="Proteomes" id="UP000184609"/>
    </source>
</evidence>
<proteinExistence type="predicted"/>
<dbReference type="Proteomes" id="UP000184609">
    <property type="component" value="Unassembled WGS sequence"/>
</dbReference>